<comment type="caution">
    <text evidence="4">The sequence shown here is derived from an EMBL/GenBank/DDBJ whole genome shotgun (WGS) entry which is preliminary data.</text>
</comment>
<dbReference type="InterPro" id="IPR006311">
    <property type="entry name" value="TAT_signal"/>
</dbReference>
<dbReference type="Pfam" id="PF09832">
    <property type="entry name" value="DUF2059"/>
    <property type="match status" value="1"/>
</dbReference>
<name>A0A6L9MBM7_9HYPH</name>
<evidence type="ECO:0000259" key="3">
    <source>
        <dbReference type="Pfam" id="PF09832"/>
    </source>
</evidence>
<evidence type="ECO:0000313" key="4">
    <source>
        <dbReference type="EMBL" id="NDV85229.1"/>
    </source>
</evidence>
<keyword evidence="5" id="KW-1185">Reference proteome</keyword>
<dbReference type="InterPro" id="IPR018637">
    <property type="entry name" value="DUF2059"/>
</dbReference>
<accession>A0A6L9MBM7</accession>
<gene>
    <name evidence="4" type="ORF">GTW51_00765</name>
</gene>
<keyword evidence="2" id="KW-0732">Signal</keyword>
<evidence type="ECO:0000256" key="1">
    <source>
        <dbReference type="SAM" id="MobiDB-lite"/>
    </source>
</evidence>
<feature type="chain" id="PRO_5026955912" evidence="2">
    <location>
        <begin position="28"/>
        <end position="186"/>
    </location>
</feature>
<feature type="region of interest" description="Disordered" evidence="1">
    <location>
        <begin position="160"/>
        <end position="186"/>
    </location>
</feature>
<evidence type="ECO:0000256" key="2">
    <source>
        <dbReference type="SAM" id="SignalP"/>
    </source>
</evidence>
<feature type="domain" description="DUF2059" evidence="3">
    <location>
        <begin position="94"/>
        <end position="149"/>
    </location>
</feature>
<dbReference type="RefSeq" id="WP_163041983.1">
    <property type="nucleotide sequence ID" value="NZ_JAAAMJ010000001.1"/>
</dbReference>
<reference evidence="4 5" key="1">
    <citation type="submission" date="2020-01" db="EMBL/GenBank/DDBJ databases">
        <title>Genomes of bacteria type strains.</title>
        <authorList>
            <person name="Chen J."/>
            <person name="Zhu S."/>
            <person name="Chen J."/>
        </authorList>
    </citation>
    <scope>NUCLEOTIDE SEQUENCE [LARGE SCALE GENOMIC DNA]</scope>
    <source>
        <strain evidence="4 5">KCTC 52919</strain>
    </source>
</reference>
<dbReference type="Proteomes" id="UP000476332">
    <property type="component" value="Unassembled WGS sequence"/>
</dbReference>
<proteinExistence type="predicted"/>
<dbReference type="EMBL" id="JAAAMJ010000001">
    <property type="protein sequence ID" value="NDV85229.1"/>
    <property type="molecule type" value="Genomic_DNA"/>
</dbReference>
<evidence type="ECO:0000313" key="5">
    <source>
        <dbReference type="Proteomes" id="UP000476332"/>
    </source>
</evidence>
<sequence length="186" mass="19761">MNFSQSTRRGLFAAAAFVLMAPASAMAQEATASHIAAARDAIAAIDATAQFDNILPNAATQIKAELIPNSPDRQDEISEMVDERAIELASRRAALESEVARVYANLFTEEELRAIADFYQSEAGQKLLAQGPAATRDMLQAVEVWSNGIERDLRQSALEGMNELYGGEAPADGAAPADPAAPATPQ</sequence>
<dbReference type="PROSITE" id="PS51318">
    <property type="entry name" value="TAT"/>
    <property type="match status" value="1"/>
</dbReference>
<dbReference type="AlphaFoldDB" id="A0A6L9MBM7"/>
<protein>
    <submittedName>
        <fullName evidence="4">DUF2059 domain-containing protein</fullName>
    </submittedName>
</protein>
<feature type="compositionally biased region" description="Low complexity" evidence="1">
    <location>
        <begin position="169"/>
        <end position="186"/>
    </location>
</feature>
<organism evidence="4 5">
    <name type="scientific">Aurantimonas aggregata</name>
    <dbReference type="NCBI Taxonomy" id="2047720"/>
    <lineage>
        <taxon>Bacteria</taxon>
        <taxon>Pseudomonadati</taxon>
        <taxon>Pseudomonadota</taxon>
        <taxon>Alphaproteobacteria</taxon>
        <taxon>Hyphomicrobiales</taxon>
        <taxon>Aurantimonadaceae</taxon>
        <taxon>Aurantimonas</taxon>
    </lineage>
</organism>
<feature type="signal peptide" evidence="2">
    <location>
        <begin position="1"/>
        <end position="27"/>
    </location>
</feature>